<gene>
    <name evidence="2" type="ORF">GCM10022252_46120</name>
</gene>
<dbReference type="PANTHER" id="PTHR43433">
    <property type="entry name" value="HYDROLASE, ALPHA/BETA FOLD FAMILY PROTEIN"/>
    <property type="match status" value="1"/>
</dbReference>
<evidence type="ECO:0000313" key="2">
    <source>
        <dbReference type="EMBL" id="GAA4197342.1"/>
    </source>
</evidence>
<dbReference type="InterPro" id="IPR000073">
    <property type="entry name" value="AB_hydrolase_1"/>
</dbReference>
<dbReference type="EMBL" id="BAABAQ010000008">
    <property type="protein sequence ID" value="GAA4197342.1"/>
    <property type="molecule type" value="Genomic_DNA"/>
</dbReference>
<keyword evidence="2" id="KW-0378">Hydrolase</keyword>
<dbReference type="SUPFAM" id="SSF53474">
    <property type="entry name" value="alpha/beta-Hydrolases"/>
    <property type="match status" value="1"/>
</dbReference>
<feature type="domain" description="AB hydrolase-1" evidence="1">
    <location>
        <begin position="8"/>
        <end position="230"/>
    </location>
</feature>
<proteinExistence type="predicted"/>
<dbReference type="InterPro" id="IPR029058">
    <property type="entry name" value="AB_hydrolase_fold"/>
</dbReference>
<reference evidence="3" key="1">
    <citation type="journal article" date="2019" name="Int. J. Syst. Evol. Microbiol.">
        <title>The Global Catalogue of Microorganisms (GCM) 10K type strain sequencing project: providing services to taxonomists for standard genome sequencing and annotation.</title>
        <authorList>
            <consortium name="The Broad Institute Genomics Platform"/>
            <consortium name="The Broad Institute Genome Sequencing Center for Infectious Disease"/>
            <person name="Wu L."/>
            <person name="Ma J."/>
        </authorList>
    </citation>
    <scope>NUCLEOTIDE SEQUENCE [LARGE SCALE GENOMIC DNA]</scope>
    <source>
        <strain evidence="3">JCM 17388</strain>
    </source>
</reference>
<dbReference type="Pfam" id="PF12697">
    <property type="entry name" value="Abhydrolase_6"/>
    <property type="match status" value="1"/>
</dbReference>
<dbReference type="Gene3D" id="3.40.50.1820">
    <property type="entry name" value="alpha/beta hydrolase"/>
    <property type="match status" value="1"/>
</dbReference>
<organism evidence="2 3">
    <name type="scientific">Streptosporangium oxazolinicum</name>
    <dbReference type="NCBI Taxonomy" id="909287"/>
    <lineage>
        <taxon>Bacteria</taxon>
        <taxon>Bacillati</taxon>
        <taxon>Actinomycetota</taxon>
        <taxon>Actinomycetes</taxon>
        <taxon>Streptosporangiales</taxon>
        <taxon>Streptosporangiaceae</taxon>
        <taxon>Streptosporangium</taxon>
    </lineage>
</organism>
<keyword evidence="3" id="KW-1185">Reference proteome</keyword>
<sequence length="264" mass="26788">MHDPSNPVLLLHTLGGNARTWAPVVDAGADPARFLAVDLPGHGVRGEDPFDPAAAVAVVHAALDECGTAPAHLVGSGLGAFVALRVLADAPHRLASLLLAGFPPGGDPGRLRATADSLRATGMAGFAAGYLAATVVTDGGPCGDVGVAELTASMTGMRPEAFLGALEAALGWEAPVSPGPVPCRVLRGEHDVRVTEQAARSLATRLGADYIGVPGAGHIAYVDDPRGFRELMDAFHRVVEARTAVPDTLGAGSPAEPVLSQEGT</sequence>
<dbReference type="InterPro" id="IPR050471">
    <property type="entry name" value="AB_hydrolase"/>
</dbReference>
<dbReference type="GO" id="GO:0016787">
    <property type="term" value="F:hydrolase activity"/>
    <property type="evidence" value="ECO:0007669"/>
    <property type="project" value="UniProtKB-KW"/>
</dbReference>
<evidence type="ECO:0000313" key="3">
    <source>
        <dbReference type="Proteomes" id="UP001501251"/>
    </source>
</evidence>
<dbReference type="RefSeq" id="WP_344920071.1">
    <property type="nucleotide sequence ID" value="NZ_BAABAQ010000008.1"/>
</dbReference>
<dbReference type="PANTHER" id="PTHR43433:SF5">
    <property type="entry name" value="AB HYDROLASE-1 DOMAIN-CONTAINING PROTEIN"/>
    <property type="match status" value="1"/>
</dbReference>
<name>A0ABP8B406_9ACTN</name>
<evidence type="ECO:0000259" key="1">
    <source>
        <dbReference type="Pfam" id="PF12697"/>
    </source>
</evidence>
<accession>A0ABP8B406</accession>
<dbReference type="Proteomes" id="UP001501251">
    <property type="component" value="Unassembled WGS sequence"/>
</dbReference>
<protein>
    <submittedName>
        <fullName evidence="2">Alpha/beta fold hydrolase</fullName>
    </submittedName>
</protein>
<comment type="caution">
    <text evidence="2">The sequence shown here is derived from an EMBL/GenBank/DDBJ whole genome shotgun (WGS) entry which is preliminary data.</text>
</comment>